<protein>
    <submittedName>
        <fullName evidence="2">Uncharacterized protein</fullName>
    </submittedName>
</protein>
<dbReference type="RefSeq" id="WP_074831204.1">
    <property type="nucleotide sequence ID" value="NZ_FNTI01000001.1"/>
</dbReference>
<dbReference type="AlphaFoldDB" id="A0A1M6WS42"/>
<gene>
    <name evidence="2" type="ORF">SAMN05444171_2467</name>
</gene>
<evidence type="ECO:0000256" key="1">
    <source>
        <dbReference type="SAM" id="SignalP"/>
    </source>
</evidence>
<dbReference type="EMBL" id="FNTI01000001">
    <property type="protein sequence ID" value="SEC87244.1"/>
    <property type="molecule type" value="Genomic_DNA"/>
</dbReference>
<dbReference type="OrthoDB" id="8456152at2"/>
<proteinExistence type="predicted"/>
<accession>A0A1M6WS42</accession>
<feature type="chain" id="PRO_5030031555" evidence="1">
    <location>
        <begin position="26"/>
        <end position="93"/>
    </location>
</feature>
<evidence type="ECO:0000313" key="3">
    <source>
        <dbReference type="Proteomes" id="UP000183208"/>
    </source>
</evidence>
<name>A0A1M6WS42_9BRAD</name>
<sequence>MGDQRRLCWLLTVAAVAIATDAAVAADLAIPSRKKPADFSMQKGPPHCARWTDECVNCARGATSDEAPVCSNIGFACQPKAIRCLTPETSQGK</sequence>
<organism evidence="2 3">
    <name type="scientific">Bradyrhizobium lablabi</name>
    <dbReference type="NCBI Taxonomy" id="722472"/>
    <lineage>
        <taxon>Bacteria</taxon>
        <taxon>Pseudomonadati</taxon>
        <taxon>Pseudomonadota</taxon>
        <taxon>Alphaproteobacteria</taxon>
        <taxon>Hyphomicrobiales</taxon>
        <taxon>Nitrobacteraceae</taxon>
        <taxon>Bradyrhizobium</taxon>
    </lineage>
</organism>
<reference evidence="2 3" key="1">
    <citation type="submission" date="2016-10" db="EMBL/GenBank/DDBJ databases">
        <authorList>
            <person name="de Groot N.N."/>
        </authorList>
    </citation>
    <scope>NUCLEOTIDE SEQUENCE [LARGE SCALE GENOMIC DNA]</scope>
    <source>
        <strain evidence="2 3">GAS522</strain>
    </source>
</reference>
<evidence type="ECO:0000313" key="2">
    <source>
        <dbReference type="EMBL" id="SEC87244.1"/>
    </source>
</evidence>
<feature type="signal peptide" evidence="1">
    <location>
        <begin position="1"/>
        <end position="25"/>
    </location>
</feature>
<keyword evidence="1" id="KW-0732">Signal</keyword>
<dbReference type="Proteomes" id="UP000183208">
    <property type="component" value="Unassembled WGS sequence"/>
</dbReference>